<evidence type="ECO:0000313" key="2">
    <source>
        <dbReference type="Proteomes" id="UP000465221"/>
    </source>
</evidence>
<name>A0A8H3RGF5_9EURO</name>
<reference evidence="1 2" key="1">
    <citation type="submission" date="2020-01" db="EMBL/GenBank/DDBJ databases">
        <title>Draft genome sequence of Aspergillus udagawae IFM 46972.</title>
        <authorList>
            <person name="Takahashi H."/>
            <person name="Yaguchi T."/>
        </authorList>
    </citation>
    <scope>NUCLEOTIDE SEQUENCE [LARGE SCALE GENOMIC DNA]</scope>
    <source>
        <strain evidence="1 2">IFM 46972</strain>
    </source>
</reference>
<protein>
    <recommendedName>
        <fullName evidence="3">F-box domain-containing protein</fullName>
    </recommendedName>
</protein>
<comment type="caution">
    <text evidence="1">The sequence shown here is derived from an EMBL/GenBank/DDBJ whole genome shotgun (WGS) entry which is preliminary data.</text>
</comment>
<organism evidence="1 2">
    <name type="scientific">Aspergillus udagawae</name>
    <dbReference type="NCBI Taxonomy" id="91492"/>
    <lineage>
        <taxon>Eukaryota</taxon>
        <taxon>Fungi</taxon>
        <taxon>Dikarya</taxon>
        <taxon>Ascomycota</taxon>
        <taxon>Pezizomycotina</taxon>
        <taxon>Eurotiomycetes</taxon>
        <taxon>Eurotiomycetidae</taxon>
        <taxon>Eurotiales</taxon>
        <taxon>Aspergillaceae</taxon>
        <taxon>Aspergillus</taxon>
        <taxon>Aspergillus subgen. Fumigati</taxon>
    </lineage>
</organism>
<dbReference type="EMBL" id="BLKC01000002">
    <property type="protein sequence ID" value="GFF22956.1"/>
    <property type="molecule type" value="Genomic_DNA"/>
</dbReference>
<dbReference type="Proteomes" id="UP000465221">
    <property type="component" value="Unassembled WGS sequence"/>
</dbReference>
<evidence type="ECO:0000313" key="1">
    <source>
        <dbReference type="EMBL" id="GFF22956.1"/>
    </source>
</evidence>
<sequence length="489" mass="55650">MAGLEQCPANIVEEIVAYLDLTDAGNLRQTNRYLRSRVTQGRFRFNFRSKRVKLTGADLQQLGLLTQRGWLGCETRHLTLVGVVNDTMALEAGHKADATDPRKRDLEILRQRRQDYEQLLESGNIVQLLSQAFKYLATNSAERKLQSLSLEVTVYRQDAEREITPLAGGSWSLIWQTTAETFGIVLAALQKSLLAVDYLNVFDGYYMQRCSLESRELSQIDYRNEGLSKVLRALKALSISVSDRILWLTPQGAQRSGDSADVIDWSDDEHDRDIDKVTAEAQDENNFVGLARMLDVCHELKSLQIHQYLVNSRHLTFHIPSPRERLFQRVAESAALPALEDCFLRGVFIRERDLLALLKRTQLRRLSLESVQMVSGTFRSIFDACTGETSSLSYLYLDELMIQGDLVHFTGAGEPMFNTWVGAHGSNTLKREGEELKHPILYHPPPMECQYLWDLLRDNSGCLSNGRNTDPTDRSISWHYSALSYILQE</sequence>
<evidence type="ECO:0008006" key="3">
    <source>
        <dbReference type="Google" id="ProtNLM"/>
    </source>
</evidence>
<dbReference type="AlphaFoldDB" id="A0A8H3RGF5"/>
<proteinExistence type="predicted"/>
<gene>
    <name evidence="1" type="ORF">IFM46972_00514</name>
</gene>
<accession>A0A8H3RGF5</accession>